<comment type="caution">
    <text evidence="1">The sequence shown here is derived from an EMBL/GenBank/DDBJ whole genome shotgun (WGS) entry which is preliminary data.</text>
</comment>
<protein>
    <submittedName>
        <fullName evidence="1">Serine/threonine-protein phosphatase 2A 56 kDa regulatory subunit delta isoform</fullName>
    </submittedName>
</protein>
<evidence type="ECO:0000313" key="1">
    <source>
        <dbReference type="EMBL" id="KAJ1940273.1"/>
    </source>
</evidence>
<sequence length="520" mass="56030">LTYCTVQFLEKDPALATTIIKAMLRFWPKVNSPKEVMFLNELEEILDVIEPGQFTKICQPMFQQLVRCIVSPHFQIAERTLGMWRNQYIVNLITDNNHLILPVALAGIYQHSRSHWNRNIHNQVYQTLRFFVNVNEDVFDQCLSEFRHTRDLERKRRQHNSTRWSSLAKVAMTKAQQCEVPATVLQDISKSAVTDSKSADSGQFSSPVPTVNTDPGTDEAKDDVVMSEETPSGAATEQTTATAVDGTSPKPPADASSEASDATNGSVENSASKDPAIIEADAAAQTSPVPHLISKLDDVNTMASEMDEDEFILELDKLVDSIKAGEPESVMMGGMMLLDESDGSLIADDMLGAHGQNPGVDGYSAAQMGHHTGMDMESLDMQVDIRASGTSVPITLGSPATTAAEVGLVATTGAFHPQQHYMTAEQLAAVQAAAGQNQQLRYSLSANGELIMHQSQPTATPAVAVVASQDMAMGTPVHMDVSDVEPVPVAASTMLVQGSDTGRESADGSGEMDLSTPPPS</sequence>
<name>A0ACC1J791_9FUNG</name>
<evidence type="ECO:0000313" key="2">
    <source>
        <dbReference type="Proteomes" id="UP001150603"/>
    </source>
</evidence>
<organism evidence="1 2">
    <name type="scientific">Linderina macrospora</name>
    <dbReference type="NCBI Taxonomy" id="4868"/>
    <lineage>
        <taxon>Eukaryota</taxon>
        <taxon>Fungi</taxon>
        <taxon>Fungi incertae sedis</taxon>
        <taxon>Zoopagomycota</taxon>
        <taxon>Kickxellomycotina</taxon>
        <taxon>Kickxellomycetes</taxon>
        <taxon>Kickxellales</taxon>
        <taxon>Kickxellaceae</taxon>
        <taxon>Linderina</taxon>
    </lineage>
</organism>
<feature type="non-terminal residue" evidence="1">
    <location>
        <position position="1"/>
    </location>
</feature>
<proteinExistence type="predicted"/>
<reference evidence="1" key="1">
    <citation type="submission" date="2022-07" db="EMBL/GenBank/DDBJ databases">
        <title>Phylogenomic reconstructions and comparative analyses of Kickxellomycotina fungi.</title>
        <authorList>
            <person name="Reynolds N.K."/>
            <person name="Stajich J.E."/>
            <person name="Barry K."/>
            <person name="Grigoriev I.V."/>
            <person name="Crous P."/>
            <person name="Smith M.E."/>
        </authorList>
    </citation>
    <scope>NUCLEOTIDE SEQUENCE</scope>
    <source>
        <strain evidence="1">NRRL 5244</strain>
    </source>
</reference>
<keyword evidence="2" id="KW-1185">Reference proteome</keyword>
<dbReference type="EMBL" id="JANBPW010002593">
    <property type="protein sequence ID" value="KAJ1940273.1"/>
    <property type="molecule type" value="Genomic_DNA"/>
</dbReference>
<accession>A0ACC1J791</accession>
<dbReference type="Proteomes" id="UP001150603">
    <property type="component" value="Unassembled WGS sequence"/>
</dbReference>
<gene>
    <name evidence="1" type="primary">RTS1_1</name>
    <name evidence="1" type="ORF">FBU59_003860</name>
</gene>